<dbReference type="InterPro" id="IPR001623">
    <property type="entry name" value="DnaJ_domain"/>
</dbReference>
<accession>A0AAD3DUH3</accession>
<dbReference type="InterPro" id="IPR018253">
    <property type="entry name" value="DnaJ_domain_CS"/>
</dbReference>
<dbReference type="PROSITE" id="PS00636">
    <property type="entry name" value="DNAJ_1"/>
    <property type="match status" value="1"/>
</dbReference>
<dbReference type="Pfam" id="PF00226">
    <property type="entry name" value="DnaJ"/>
    <property type="match status" value="1"/>
</dbReference>
<evidence type="ECO:0000259" key="2">
    <source>
        <dbReference type="PROSITE" id="PS50076"/>
    </source>
</evidence>
<evidence type="ECO:0000313" key="4">
    <source>
        <dbReference type="Proteomes" id="UP001054857"/>
    </source>
</evidence>
<organism evidence="3 4">
    <name type="scientific">Astrephomene gubernaculifera</name>
    <dbReference type="NCBI Taxonomy" id="47775"/>
    <lineage>
        <taxon>Eukaryota</taxon>
        <taxon>Viridiplantae</taxon>
        <taxon>Chlorophyta</taxon>
        <taxon>core chlorophytes</taxon>
        <taxon>Chlorophyceae</taxon>
        <taxon>CS clade</taxon>
        <taxon>Chlamydomonadales</taxon>
        <taxon>Astrephomenaceae</taxon>
        <taxon>Astrephomene</taxon>
    </lineage>
</organism>
<dbReference type="PROSITE" id="PS50076">
    <property type="entry name" value="DNAJ_2"/>
    <property type="match status" value="1"/>
</dbReference>
<dbReference type="Proteomes" id="UP001054857">
    <property type="component" value="Unassembled WGS sequence"/>
</dbReference>
<dbReference type="InterPro" id="IPR036869">
    <property type="entry name" value="J_dom_sf"/>
</dbReference>
<gene>
    <name evidence="3" type="ORF">Agub_g8984</name>
</gene>
<dbReference type="InterPro" id="IPR052812">
    <property type="entry name" value="Plant_DnaJ_domain"/>
</dbReference>
<dbReference type="Gene3D" id="1.10.287.110">
    <property type="entry name" value="DnaJ domain"/>
    <property type="match status" value="1"/>
</dbReference>
<dbReference type="SMART" id="SM00271">
    <property type="entry name" value="DnaJ"/>
    <property type="match status" value="1"/>
</dbReference>
<feature type="domain" description="J" evidence="2">
    <location>
        <begin position="20"/>
        <end position="85"/>
    </location>
</feature>
<dbReference type="EMBL" id="BMAR01000017">
    <property type="protein sequence ID" value="GFR47297.1"/>
    <property type="molecule type" value="Genomic_DNA"/>
</dbReference>
<dbReference type="CDD" id="cd06257">
    <property type="entry name" value="DnaJ"/>
    <property type="match status" value="1"/>
</dbReference>
<evidence type="ECO:0000313" key="3">
    <source>
        <dbReference type="EMBL" id="GFR47297.1"/>
    </source>
</evidence>
<dbReference type="PANTHER" id="PTHR44272">
    <property type="entry name" value="DNAJ DOMAIN (PROKARYOTIC HEAT SHOCK PROTEIN)"/>
    <property type="match status" value="1"/>
</dbReference>
<dbReference type="SUPFAM" id="SSF46565">
    <property type="entry name" value="Chaperone J-domain"/>
    <property type="match status" value="1"/>
</dbReference>
<feature type="region of interest" description="Disordered" evidence="1">
    <location>
        <begin position="195"/>
        <end position="233"/>
    </location>
</feature>
<keyword evidence="4" id="KW-1185">Reference proteome</keyword>
<dbReference type="AlphaFoldDB" id="A0AAD3DUH3"/>
<evidence type="ECO:0000256" key="1">
    <source>
        <dbReference type="SAM" id="MobiDB-lite"/>
    </source>
</evidence>
<name>A0AAD3DUH3_9CHLO</name>
<comment type="caution">
    <text evidence="3">The sequence shown here is derived from an EMBL/GenBank/DDBJ whole genome shotgun (WGS) entry which is preliminary data.</text>
</comment>
<feature type="non-terminal residue" evidence="3">
    <location>
        <position position="233"/>
    </location>
</feature>
<sequence length="233" mass="25130">MAPKKQKKKAALASVEAGPDLYAELGLARDASDSDIKRAYRRLALQCHPDKCPGDESAHERFQKISLAYSVLSDEQKRRYYDQTGTTEGLDISPDDFMDMFQSLLLEIVGGADMIRDMLSCFTPRELARLPPFPFPKELFPPGTFPPGLRFSSKGLKGMPPQVEELIQSGDLHAMFAAMSGSGFGFESGSSFPYGSAGGGSSSHHRYRGGPDAGRRRAGPRTEGSASGGGSES</sequence>
<protein>
    <recommendedName>
        <fullName evidence="2">J domain-containing protein</fullName>
    </recommendedName>
</protein>
<dbReference type="PRINTS" id="PR00625">
    <property type="entry name" value="JDOMAIN"/>
</dbReference>
<proteinExistence type="predicted"/>
<reference evidence="3 4" key="1">
    <citation type="journal article" date="2021" name="Sci. Rep.">
        <title>Genome sequencing of the multicellular alga Astrephomene provides insights into convergent evolution of germ-soma differentiation.</title>
        <authorList>
            <person name="Yamashita S."/>
            <person name="Yamamoto K."/>
            <person name="Matsuzaki R."/>
            <person name="Suzuki S."/>
            <person name="Yamaguchi H."/>
            <person name="Hirooka S."/>
            <person name="Minakuchi Y."/>
            <person name="Miyagishima S."/>
            <person name="Kawachi M."/>
            <person name="Toyoda A."/>
            <person name="Nozaki H."/>
        </authorList>
    </citation>
    <scope>NUCLEOTIDE SEQUENCE [LARGE SCALE GENOMIC DNA]</scope>
    <source>
        <strain evidence="3 4">NIES-4017</strain>
    </source>
</reference>
<dbReference type="PANTHER" id="PTHR44272:SF3">
    <property type="entry name" value="J DOMAIN-CONTAINING PROTEIN"/>
    <property type="match status" value="1"/>
</dbReference>